<dbReference type="KEGG" id="ang:An04g04310"/>
<organism evidence="2">
    <name type="scientific">Aspergillus niger</name>
    <dbReference type="NCBI Taxonomy" id="5061"/>
    <lineage>
        <taxon>Eukaryota</taxon>
        <taxon>Fungi</taxon>
        <taxon>Dikarya</taxon>
        <taxon>Ascomycota</taxon>
        <taxon>Pezizomycotina</taxon>
        <taxon>Eurotiomycetes</taxon>
        <taxon>Eurotiomycetidae</taxon>
        <taxon>Eurotiales</taxon>
        <taxon>Aspergillaceae</taxon>
        <taxon>Aspergillus</taxon>
        <taxon>Aspergillus subgen. Circumdati</taxon>
    </lineage>
</organism>
<proteinExistence type="predicted"/>
<protein>
    <submittedName>
        <fullName evidence="2">Uncharacterized protein</fullName>
    </submittedName>
</protein>
<reference evidence="2" key="2">
    <citation type="submission" date="2025-08" db="UniProtKB">
        <authorList>
            <consortium name="RefSeq"/>
        </authorList>
    </citation>
    <scope>IDENTIFICATION</scope>
</reference>
<name>A0AAJ8BMR5_ASPNG</name>
<feature type="region of interest" description="Disordered" evidence="1">
    <location>
        <begin position="159"/>
        <end position="178"/>
    </location>
</feature>
<evidence type="ECO:0000256" key="1">
    <source>
        <dbReference type="SAM" id="MobiDB-lite"/>
    </source>
</evidence>
<reference evidence="2" key="1">
    <citation type="submission" date="2025-02" db="EMBL/GenBank/DDBJ databases">
        <authorList>
            <consortium name="NCBI Genome Project"/>
        </authorList>
    </citation>
    <scope>NUCLEOTIDE SEQUENCE</scope>
</reference>
<feature type="region of interest" description="Disordered" evidence="1">
    <location>
        <begin position="247"/>
        <end position="317"/>
    </location>
</feature>
<accession>A0AAJ8BMR5</accession>
<gene>
    <name evidence="2" type="ORF">An04g04310</name>
</gene>
<feature type="compositionally biased region" description="Polar residues" evidence="1">
    <location>
        <begin position="255"/>
        <end position="273"/>
    </location>
</feature>
<sequence>MGTDSALARGNWEAEKDAGVLIAEASPTLAIASLDGAWESAWLDGLLAGLVDLDTVASNASASEMSWATGLLGAGFDGAVGILNGYSSAILSEELQMRGLGVVGGSEESGFSRMCGVPGTSLSAWRSSISIRWRGRAFWSGIEFKRQLLAAQKIQPPDCQCPSEAGGDRGTKDSNSLRLPIPRENLDLRVIAVAKTYGLNSPRAVIGITYVGGIGLSDRYSNLRFALADAYKLARGGDKWHPIKCKQEQQDASKLDTTPSFTDNPESQITADINKSEPACDSQPTTTEPREERMFMSFDTPCSLSVKRHEDPEEEAL</sequence>
<dbReference type="RefSeq" id="XP_059600537.1">
    <property type="nucleotide sequence ID" value="XM_059747472.1"/>
</dbReference>
<dbReference type="VEuPathDB" id="FungiDB:An04g04310"/>
<dbReference type="AlphaFoldDB" id="A0AAJ8BMR5"/>
<evidence type="ECO:0000313" key="2">
    <source>
        <dbReference type="RefSeq" id="XP_059600537.1"/>
    </source>
</evidence>
<dbReference type="GeneID" id="84590880"/>